<feature type="signal peptide" evidence="1">
    <location>
        <begin position="1"/>
        <end position="19"/>
    </location>
</feature>
<proteinExistence type="predicted"/>
<evidence type="ECO:0000256" key="1">
    <source>
        <dbReference type="SAM" id="SignalP"/>
    </source>
</evidence>
<accession>A0AAV8Q711</accession>
<sequence>MQAVLLPCGSVACCLVLYAADETITGFQLPEELPVACILEEKNVVFGEKKWNIILIRTGLDASRQLGDLVFASVGFALAYIFKMNAGDTDGNISVTCTFGEQQVFPMLPVVTDDIMARRLKNRERQRRYRARKRLESDMKRFCLLGQHTALKSETQVDFTTVQFDSCEISFPSETNANITAMTTKACVYSGRNWKKDARGDHASKEPENILHWSLVPMRSPSESETALCCGIHQTSRRNWKADARIKSKLMQS</sequence>
<evidence type="ECO:0000313" key="3">
    <source>
        <dbReference type="Proteomes" id="UP001222027"/>
    </source>
</evidence>
<feature type="chain" id="PRO_5043787567" description="CCT domain-containing protein" evidence="1">
    <location>
        <begin position="20"/>
        <end position="253"/>
    </location>
</feature>
<evidence type="ECO:0008006" key="4">
    <source>
        <dbReference type="Google" id="ProtNLM"/>
    </source>
</evidence>
<protein>
    <recommendedName>
        <fullName evidence="4">CCT domain-containing protein</fullName>
    </recommendedName>
</protein>
<reference evidence="2 3" key="1">
    <citation type="submission" date="2022-12" db="EMBL/GenBank/DDBJ databases">
        <title>Chromosome-scale assembly of the Ensete ventricosum genome.</title>
        <authorList>
            <person name="Dussert Y."/>
            <person name="Stocks J."/>
            <person name="Wendawek A."/>
            <person name="Woldeyes F."/>
            <person name="Nichols R.A."/>
            <person name="Borrell J.S."/>
        </authorList>
    </citation>
    <scope>NUCLEOTIDE SEQUENCE [LARGE SCALE GENOMIC DNA]</scope>
    <source>
        <strain evidence="3">cv. Maze</strain>
        <tissue evidence="2">Seeds</tissue>
    </source>
</reference>
<keyword evidence="3" id="KW-1185">Reference proteome</keyword>
<comment type="caution">
    <text evidence="2">The sequence shown here is derived from an EMBL/GenBank/DDBJ whole genome shotgun (WGS) entry which is preliminary data.</text>
</comment>
<organism evidence="2 3">
    <name type="scientific">Ensete ventricosum</name>
    <name type="common">Abyssinian banana</name>
    <name type="synonym">Musa ensete</name>
    <dbReference type="NCBI Taxonomy" id="4639"/>
    <lineage>
        <taxon>Eukaryota</taxon>
        <taxon>Viridiplantae</taxon>
        <taxon>Streptophyta</taxon>
        <taxon>Embryophyta</taxon>
        <taxon>Tracheophyta</taxon>
        <taxon>Spermatophyta</taxon>
        <taxon>Magnoliopsida</taxon>
        <taxon>Liliopsida</taxon>
        <taxon>Zingiberales</taxon>
        <taxon>Musaceae</taxon>
        <taxon>Ensete</taxon>
    </lineage>
</organism>
<gene>
    <name evidence="2" type="ORF">OPV22_027167</name>
</gene>
<evidence type="ECO:0000313" key="2">
    <source>
        <dbReference type="EMBL" id="KAJ8464615.1"/>
    </source>
</evidence>
<dbReference type="AlphaFoldDB" id="A0AAV8Q711"/>
<name>A0AAV8Q711_ENSVE</name>
<dbReference type="Proteomes" id="UP001222027">
    <property type="component" value="Unassembled WGS sequence"/>
</dbReference>
<keyword evidence="1" id="KW-0732">Signal</keyword>
<dbReference type="EMBL" id="JAQQAF010000008">
    <property type="protein sequence ID" value="KAJ8464615.1"/>
    <property type="molecule type" value="Genomic_DNA"/>
</dbReference>